<keyword evidence="2" id="KW-1185">Reference proteome</keyword>
<dbReference type="AlphaFoldDB" id="A0A545VAK0"/>
<dbReference type="Proteomes" id="UP000315783">
    <property type="component" value="Unassembled WGS sequence"/>
</dbReference>
<organism evidence="1 2">
    <name type="scientific">Cordyceps javanica</name>
    <dbReference type="NCBI Taxonomy" id="43265"/>
    <lineage>
        <taxon>Eukaryota</taxon>
        <taxon>Fungi</taxon>
        <taxon>Dikarya</taxon>
        <taxon>Ascomycota</taxon>
        <taxon>Pezizomycotina</taxon>
        <taxon>Sordariomycetes</taxon>
        <taxon>Hypocreomycetidae</taxon>
        <taxon>Hypocreales</taxon>
        <taxon>Cordycipitaceae</taxon>
        <taxon>Cordyceps</taxon>
    </lineage>
</organism>
<dbReference type="EMBL" id="SPUK01000003">
    <property type="protein sequence ID" value="TQV98750.1"/>
    <property type="molecule type" value="Genomic_DNA"/>
</dbReference>
<protein>
    <submittedName>
        <fullName evidence="1">Uncharacterized protein</fullName>
    </submittedName>
</protein>
<evidence type="ECO:0000313" key="1">
    <source>
        <dbReference type="EMBL" id="TQV98750.1"/>
    </source>
</evidence>
<reference evidence="1 2" key="1">
    <citation type="journal article" date="2019" name="Appl. Microbiol. Biotechnol.">
        <title>Genome sequence of Isaria javanica and comparative genome analysis insights into family S53 peptidase evolution in fungal entomopathogens.</title>
        <authorList>
            <person name="Lin R."/>
            <person name="Zhang X."/>
            <person name="Xin B."/>
            <person name="Zou M."/>
            <person name="Gao Y."/>
            <person name="Qin F."/>
            <person name="Hu Q."/>
            <person name="Xie B."/>
            <person name="Cheng X."/>
        </authorList>
    </citation>
    <scope>NUCLEOTIDE SEQUENCE [LARGE SCALE GENOMIC DNA]</scope>
    <source>
        <strain evidence="1 2">IJ1G</strain>
    </source>
</reference>
<accession>A0A545VAK0</accession>
<name>A0A545VAK0_9HYPO</name>
<gene>
    <name evidence="1" type="ORF">IF1G_02830</name>
</gene>
<proteinExistence type="predicted"/>
<sequence length="154" mass="17410">MMLPSFGYPLSSAFRARGGWDDVSFLLKKCRWLGARAQGEIGPKRRRPFEYEREEGREGEGHKDKCQISCPSKNGRIHETANAYAANAYAAWLINWFLVLSHIVPVCPTRIYLLHERATLSFRFSLTVIACNLPNDTRALAIAQQFALGLGSFF</sequence>
<comment type="caution">
    <text evidence="1">The sequence shown here is derived from an EMBL/GenBank/DDBJ whole genome shotgun (WGS) entry which is preliminary data.</text>
</comment>
<evidence type="ECO:0000313" key="2">
    <source>
        <dbReference type="Proteomes" id="UP000315783"/>
    </source>
</evidence>